<dbReference type="Gene3D" id="2.180.10.10">
    <property type="entry name" value="RHS repeat-associated core"/>
    <property type="match status" value="1"/>
</dbReference>
<dbReference type="EMBL" id="CP031357">
    <property type="protein sequence ID" value="AXK43553.1"/>
    <property type="molecule type" value="Genomic_DNA"/>
</dbReference>
<evidence type="ECO:0000313" key="1">
    <source>
        <dbReference type="EMBL" id="AXK43553.1"/>
    </source>
</evidence>
<evidence type="ECO:0000313" key="2">
    <source>
        <dbReference type="Proteomes" id="UP000254508"/>
    </source>
</evidence>
<accession>A0A345YI01</accession>
<dbReference type="OrthoDB" id="6057489at2"/>
<keyword evidence="2" id="KW-1185">Reference proteome</keyword>
<dbReference type="PANTHER" id="PTHR32305:SF15">
    <property type="entry name" value="PROTEIN RHSA-RELATED"/>
    <property type="match status" value="1"/>
</dbReference>
<organism evidence="1 2">
    <name type="scientific">Erythrobacter aureus</name>
    <dbReference type="NCBI Taxonomy" id="2182384"/>
    <lineage>
        <taxon>Bacteria</taxon>
        <taxon>Pseudomonadati</taxon>
        <taxon>Pseudomonadota</taxon>
        <taxon>Alphaproteobacteria</taxon>
        <taxon>Sphingomonadales</taxon>
        <taxon>Erythrobacteraceae</taxon>
        <taxon>Erythrobacter/Porphyrobacter group</taxon>
        <taxon>Erythrobacter</taxon>
    </lineage>
</organism>
<dbReference type="PRINTS" id="PR00394">
    <property type="entry name" value="RHSPROTEIN"/>
</dbReference>
<dbReference type="InterPro" id="IPR050708">
    <property type="entry name" value="T6SS_VgrG/RHS"/>
</dbReference>
<sequence>MVTNYQGAPLHTNSYDEYGIPDTATGDDIATKGRFRYTGQVWIPELGMYYYKARIYSPTLGRFIQTDPIGYEDQFNLYAYVGNDPVNGVDPTGMDSYMVARQLDSAVGKAGIGHAYIVVDAKYPGDPNAKVISFGELSNGNMGNVNDPSRASDFSKTAHAADQTHWDSLTKDDAGSFSQIDAKDSTVSAVAGAVLETGDYDIIPGADLFGGAPAVNSNSAAMGVAERSTSISRGEPARAPTDYALPGVNESGRVQFNEAKICASDGIKCQ</sequence>
<name>A0A345YI01_9SPHN</name>
<reference evidence="2" key="1">
    <citation type="submission" date="2018-07" db="EMBL/GenBank/DDBJ databases">
        <title>Genome sequence of Erythrobacter strain YH-07, an antagonistic bacterium isolated from Yellow Sea.</title>
        <authorList>
            <person name="Tang T."/>
            <person name="Liu Q."/>
            <person name="Sun X."/>
        </authorList>
    </citation>
    <scope>NUCLEOTIDE SEQUENCE [LARGE SCALE GENOMIC DNA]</scope>
    <source>
        <strain evidence="2">YH-07</strain>
    </source>
</reference>
<dbReference type="AlphaFoldDB" id="A0A345YI01"/>
<dbReference type="NCBIfam" id="TIGR03696">
    <property type="entry name" value="Rhs_assc_core"/>
    <property type="match status" value="1"/>
</dbReference>
<protein>
    <submittedName>
        <fullName evidence="1">RHS repeat-associated core domain-containing protein</fullName>
    </submittedName>
</protein>
<dbReference type="PANTHER" id="PTHR32305">
    <property type="match status" value="1"/>
</dbReference>
<proteinExistence type="predicted"/>
<dbReference type="InterPro" id="IPR022385">
    <property type="entry name" value="Rhs_assc_core"/>
</dbReference>
<dbReference type="KEGG" id="err:DVR09_08585"/>
<gene>
    <name evidence="1" type="ORF">DVR09_08585</name>
</gene>
<dbReference type="Proteomes" id="UP000254508">
    <property type="component" value="Chromosome"/>
</dbReference>